<dbReference type="EMBL" id="JBEPMM010000005">
    <property type="protein sequence ID" value="MET3692696.1"/>
    <property type="molecule type" value="Genomic_DNA"/>
</dbReference>
<feature type="transmembrane region" description="Helical" evidence="7">
    <location>
        <begin position="134"/>
        <end position="152"/>
    </location>
</feature>
<feature type="transmembrane region" description="Helical" evidence="7">
    <location>
        <begin position="498"/>
        <end position="518"/>
    </location>
</feature>
<dbReference type="PANTHER" id="PTHR30509:SF9">
    <property type="entry name" value="MULTIDRUG RESISTANCE PROTEIN MDTO"/>
    <property type="match status" value="1"/>
</dbReference>
<keyword evidence="4 7" id="KW-0812">Transmembrane</keyword>
<organism evidence="8 9">
    <name type="scientific">Methylobacterium goesingense</name>
    <dbReference type="NCBI Taxonomy" id="243690"/>
    <lineage>
        <taxon>Bacteria</taxon>
        <taxon>Pseudomonadati</taxon>
        <taxon>Pseudomonadota</taxon>
        <taxon>Alphaproteobacteria</taxon>
        <taxon>Hyphomicrobiales</taxon>
        <taxon>Methylobacteriaceae</taxon>
        <taxon>Methylobacterium</taxon>
    </lineage>
</organism>
<gene>
    <name evidence="8" type="ORF">ABID43_002236</name>
</gene>
<proteinExistence type="predicted"/>
<evidence type="ECO:0000256" key="1">
    <source>
        <dbReference type="ARBA" id="ARBA00004651"/>
    </source>
</evidence>
<evidence type="ECO:0000256" key="6">
    <source>
        <dbReference type="ARBA" id="ARBA00023136"/>
    </source>
</evidence>
<feature type="transmembrane region" description="Helical" evidence="7">
    <location>
        <begin position="164"/>
        <end position="181"/>
    </location>
</feature>
<evidence type="ECO:0000256" key="4">
    <source>
        <dbReference type="ARBA" id="ARBA00022692"/>
    </source>
</evidence>
<comment type="caution">
    <text evidence="8">The sequence shown here is derived from an EMBL/GenBank/DDBJ whole genome shotgun (WGS) entry which is preliminary data.</text>
</comment>
<reference evidence="8 9" key="1">
    <citation type="submission" date="2024-06" db="EMBL/GenBank/DDBJ databases">
        <title>Genomic Encyclopedia of Type Strains, Phase IV (KMG-IV): sequencing the most valuable type-strain genomes for metagenomic binning, comparative biology and taxonomic classification.</title>
        <authorList>
            <person name="Goeker M."/>
        </authorList>
    </citation>
    <scope>NUCLEOTIDE SEQUENCE [LARGE SCALE GENOMIC DNA]</scope>
    <source>
        <strain evidence="8 9">DSM 21331</strain>
    </source>
</reference>
<accession>A0ABV2L4D3</accession>
<keyword evidence="6 7" id="KW-0472">Membrane</keyword>
<dbReference type="RefSeq" id="WP_238280616.1">
    <property type="nucleotide sequence ID" value="NZ_BPQL01000089.1"/>
</dbReference>
<protein>
    <submittedName>
        <fullName evidence="8">Membrane protein YccC</fullName>
    </submittedName>
</protein>
<dbReference type="Proteomes" id="UP001549145">
    <property type="component" value="Unassembled WGS sequence"/>
</dbReference>
<dbReference type="PANTHER" id="PTHR30509">
    <property type="entry name" value="P-HYDROXYBENZOIC ACID EFFLUX PUMP SUBUNIT-RELATED"/>
    <property type="match status" value="1"/>
</dbReference>
<name>A0ABV2L4D3_9HYPH</name>
<evidence type="ECO:0000313" key="9">
    <source>
        <dbReference type="Proteomes" id="UP001549145"/>
    </source>
</evidence>
<evidence type="ECO:0000256" key="7">
    <source>
        <dbReference type="SAM" id="Phobius"/>
    </source>
</evidence>
<keyword evidence="3" id="KW-1003">Cell membrane</keyword>
<keyword evidence="5 7" id="KW-1133">Transmembrane helix</keyword>
<sequence length="676" mass="70610">MTGAARAAPEGNRPGFADRALTLAERVVPKPAAWAFAFRIWLAMILALYAAFWLQLSSASSAAVCVAILAQPTRGQALSKALYRFLGTLVGAVVAIVLMALFAQDRVLLLVSFATWLGLCVFTAHFLQDSRAYGAMLSGYTVAIIAIAHIDTPQSTFDAAVDRVAAITLGIVAITLINDALGTPSIWRNVRDTLAGAIAETRAFARETLERGDPGTLRTAALIQRIAAMRGDAGAIAGELDDGPDRAAGARSAIAALYVMAAAARHLRMALARLPEASAGVGEARRLCLELTEPGADPGAAVARLSDLVAQALSGGDTPLDEILALQRALDFARAAAFAQDGHRVLAQGGRPLRDVPLPTHRDVPEALRGALRVAIAFALSALFLIAAGWPATSFALVQVAATCALSSINPDPRAFAKGVLIGMPLAALCAGIVLFGALAGVQGFPLLAIAMAPVVFVACFLSLNPPTFGIGFILLVFFPVLLSPANPQSYDPQGFLTNALLVMVSALILFFTVRLVLPVSKARHRAFALDSARRALAEALAGRGGDATTRTSLNSDRLLQFARWSSGSAAVRGASLARAFELARLESAAARAHAQLRGLARDAALAPAAEEAGAAIRAVDAGRMLDSARALRAMGPRAAQETRLHLARAISDLATAAHVIAGQRRFLRRLGVRAA</sequence>
<keyword evidence="2" id="KW-0813">Transport</keyword>
<evidence type="ECO:0000313" key="8">
    <source>
        <dbReference type="EMBL" id="MET3692696.1"/>
    </source>
</evidence>
<evidence type="ECO:0000256" key="3">
    <source>
        <dbReference type="ARBA" id="ARBA00022475"/>
    </source>
</evidence>
<dbReference type="Pfam" id="PF04632">
    <property type="entry name" value="FUSC"/>
    <property type="match status" value="1"/>
</dbReference>
<evidence type="ECO:0000256" key="5">
    <source>
        <dbReference type="ARBA" id="ARBA00022989"/>
    </source>
</evidence>
<feature type="transmembrane region" description="Helical" evidence="7">
    <location>
        <begin position="420"/>
        <end position="439"/>
    </location>
</feature>
<evidence type="ECO:0000256" key="2">
    <source>
        <dbReference type="ARBA" id="ARBA00022448"/>
    </source>
</evidence>
<feature type="transmembrane region" description="Helical" evidence="7">
    <location>
        <begin position="108"/>
        <end position="127"/>
    </location>
</feature>
<keyword evidence="9" id="KW-1185">Reference proteome</keyword>
<comment type="subcellular location">
    <subcellularLocation>
        <location evidence="1">Cell membrane</location>
        <topology evidence="1">Multi-pass membrane protein</topology>
    </subcellularLocation>
</comment>
<feature type="transmembrane region" description="Helical" evidence="7">
    <location>
        <begin position="40"/>
        <end position="69"/>
    </location>
</feature>
<feature type="transmembrane region" description="Helical" evidence="7">
    <location>
        <begin position="81"/>
        <end position="102"/>
    </location>
</feature>
<feature type="transmembrane region" description="Helical" evidence="7">
    <location>
        <begin position="371"/>
        <end position="390"/>
    </location>
</feature>
<dbReference type="InterPro" id="IPR006726">
    <property type="entry name" value="PHBA_efflux_AaeB/fusaric-R"/>
</dbReference>